<dbReference type="InterPro" id="IPR016007">
    <property type="entry name" value="Alpha_rhamnosid"/>
</dbReference>
<dbReference type="EMBL" id="DVOF01000140">
    <property type="protein sequence ID" value="HIV02876.1"/>
    <property type="molecule type" value="Genomic_DNA"/>
</dbReference>
<dbReference type="Gene3D" id="1.50.10.10">
    <property type="match status" value="1"/>
</dbReference>
<dbReference type="Pfam" id="PF17390">
    <property type="entry name" value="Bac_rhamnosid_C"/>
    <property type="match status" value="1"/>
</dbReference>
<dbReference type="Proteomes" id="UP000886743">
    <property type="component" value="Unassembled WGS sequence"/>
</dbReference>
<sequence length="755" mass="84972">MQFSNKFVRATDKVCTFEEHVNAPCFRKSFRLNGAVERAEVTICGLGFYELYINGANITKGPLAPYISNPDDVLYYDCYDVAPYLNEGENVIGVVLGNGFFNPFGGAIWDFEKAVWIGPLRFALRFEAECGGKTVSFEADDGFRTHDSAILFDEYRMGTHYDARLELPGWNAPGFDDTGWTDALHAEQPRGEAVLCPAEPIVVTEERKPVSITKCSRGYIYDFGANLAGVCRLTVKGNAGQKISLWHSELLKDGELDISSIIFDRPGFEYYFEYAQKDVYICKGEGEETFVPPFTYHGFRYVLVEGIDEAQATESLLTYLVMNSDLKERGSFSCSDETVNLLQLFTRRSDLANFYYFPTDCPHREKNGWTGDASMSAEHMLLNLHAENSLREWMRNIRKAQREDGALPGIVPTSGWGFAWGNGPAWDSVIVNVPYYVYKYTGDDAILFENADMIFRYLNYITTRMDERGLIAIGLGDWLQPVKQEDELELSSPLEFTDSAIVLDMCRKAVMIFDKTGRTLQKEFAEKMHAQLLSSIRTHLIDTESMLAIGNCQTSQTLAIEFGIFTEAEMPKAYANLVKIIHDGGDFMDVGMIGARYVFHVLAKGGDADLALKMITRPEWPSYGDWVARGAMALWEDFFRPEGKQNSKNHHFFGDISAWFIRYIAGLKPNPNTCNTDEVEISPCFVAALEHAEAYFDAPKGRMEVCWKRESDKIVLSVSLPGEAFGVIRLPEGYCFADGKTDCLAVSGDYIITKK</sequence>
<dbReference type="InterPro" id="IPR008928">
    <property type="entry name" value="6-hairpin_glycosidase_sf"/>
</dbReference>
<evidence type="ECO:0000256" key="1">
    <source>
        <dbReference type="ARBA" id="ARBA00001445"/>
    </source>
</evidence>
<name>A0A9D1T0N4_9FIRM</name>
<dbReference type="Pfam" id="PF05592">
    <property type="entry name" value="Bac_rhamnosid"/>
    <property type="match status" value="1"/>
</dbReference>
<dbReference type="SUPFAM" id="SSF48208">
    <property type="entry name" value="Six-hairpin glycosidases"/>
    <property type="match status" value="1"/>
</dbReference>
<evidence type="ECO:0000313" key="8">
    <source>
        <dbReference type="EMBL" id="HIV02876.1"/>
    </source>
</evidence>
<evidence type="ECO:0000259" key="6">
    <source>
        <dbReference type="Pfam" id="PF17389"/>
    </source>
</evidence>
<evidence type="ECO:0000259" key="7">
    <source>
        <dbReference type="Pfam" id="PF17390"/>
    </source>
</evidence>
<dbReference type="InterPro" id="IPR035396">
    <property type="entry name" value="Bac_rhamnosid6H"/>
</dbReference>
<reference evidence="8" key="2">
    <citation type="journal article" date="2021" name="PeerJ">
        <title>Extensive microbial diversity within the chicken gut microbiome revealed by metagenomics and culture.</title>
        <authorList>
            <person name="Gilroy R."/>
            <person name="Ravi A."/>
            <person name="Getino M."/>
            <person name="Pursley I."/>
            <person name="Horton D.L."/>
            <person name="Alikhan N.F."/>
            <person name="Baker D."/>
            <person name="Gharbi K."/>
            <person name="Hall N."/>
            <person name="Watson M."/>
            <person name="Adriaenssens E.M."/>
            <person name="Foster-Nyarko E."/>
            <person name="Jarju S."/>
            <person name="Secka A."/>
            <person name="Antonio M."/>
            <person name="Oren A."/>
            <person name="Chaudhuri R.R."/>
            <person name="La Ragione R."/>
            <person name="Hildebrand F."/>
            <person name="Pallen M.J."/>
        </authorList>
    </citation>
    <scope>NUCLEOTIDE SEQUENCE</scope>
    <source>
        <strain evidence="8">4920</strain>
    </source>
</reference>
<feature type="domain" description="Alpha-L-rhamnosidase concanavalin-like" evidence="4">
    <location>
        <begin position="218"/>
        <end position="319"/>
    </location>
</feature>
<dbReference type="PANTHER" id="PTHR33307:SF6">
    <property type="entry name" value="ALPHA-RHAMNOSIDASE (EUROFUNG)-RELATED"/>
    <property type="match status" value="1"/>
</dbReference>
<dbReference type="InterPro" id="IPR013737">
    <property type="entry name" value="Bac_rhamnosid_N"/>
</dbReference>
<dbReference type="Gene3D" id="2.60.120.260">
    <property type="entry name" value="Galactose-binding domain-like"/>
    <property type="match status" value="2"/>
</dbReference>
<dbReference type="GO" id="GO:0030596">
    <property type="term" value="F:alpha-L-rhamnosidase activity"/>
    <property type="evidence" value="ECO:0007669"/>
    <property type="project" value="UniProtKB-EC"/>
</dbReference>
<comment type="catalytic activity">
    <reaction evidence="1">
        <text>Hydrolysis of terminal non-reducing alpha-L-rhamnose residues in alpha-L-rhamnosides.</text>
        <dbReference type="EC" id="3.2.1.40"/>
    </reaction>
</comment>
<organism evidence="8 9">
    <name type="scientific">Candidatus Aphodoplasma excrementigallinarum</name>
    <dbReference type="NCBI Taxonomy" id="2840673"/>
    <lineage>
        <taxon>Bacteria</taxon>
        <taxon>Bacillati</taxon>
        <taxon>Bacillota</taxon>
        <taxon>Clostridia</taxon>
        <taxon>Eubacteriales</taxon>
        <taxon>Candidatus Aphodoplasma</taxon>
    </lineage>
</organism>
<proteinExistence type="predicted"/>
<dbReference type="InterPro" id="IPR012341">
    <property type="entry name" value="6hp_glycosidase-like_sf"/>
</dbReference>
<protein>
    <recommendedName>
        <fullName evidence="2">alpha-L-rhamnosidase</fullName>
        <ecNumber evidence="2">3.2.1.40</ecNumber>
    </recommendedName>
</protein>
<accession>A0A9D1T0N4</accession>
<dbReference type="InterPro" id="IPR008902">
    <property type="entry name" value="Rhamnosid_concanavalin"/>
</dbReference>
<dbReference type="Gene3D" id="2.60.420.10">
    <property type="entry name" value="Maltose phosphorylase, domain 3"/>
    <property type="match status" value="1"/>
</dbReference>
<dbReference type="Pfam" id="PF08531">
    <property type="entry name" value="Bac_rhamnosid_N"/>
    <property type="match status" value="1"/>
</dbReference>
<dbReference type="GO" id="GO:0005975">
    <property type="term" value="P:carbohydrate metabolic process"/>
    <property type="evidence" value="ECO:0007669"/>
    <property type="project" value="InterPro"/>
</dbReference>
<keyword evidence="3 8" id="KW-0378">Hydrolase</keyword>
<dbReference type="InterPro" id="IPR035398">
    <property type="entry name" value="Bac_rhamnosid_C"/>
</dbReference>
<feature type="domain" description="Bacterial alpha-L-rhamnosidase N-terminal" evidence="5">
    <location>
        <begin position="35"/>
        <end position="205"/>
    </location>
</feature>
<reference evidence="8" key="1">
    <citation type="submission" date="2020-10" db="EMBL/GenBank/DDBJ databases">
        <authorList>
            <person name="Gilroy R."/>
        </authorList>
    </citation>
    <scope>NUCLEOTIDE SEQUENCE</scope>
    <source>
        <strain evidence="8">4920</strain>
    </source>
</reference>
<evidence type="ECO:0000256" key="3">
    <source>
        <dbReference type="ARBA" id="ARBA00022801"/>
    </source>
</evidence>
<dbReference type="PANTHER" id="PTHR33307">
    <property type="entry name" value="ALPHA-RHAMNOSIDASE (EUROFUNG)"/>
    <property type="match status" value="1"/>
</dbReference>
<comment type="caution">
    <text evidence="8">The sequence shown here is derived from an EMBL/GenBank/DDBJ whole genome shotgun (WGS) entry which is preliminary data.</text>
</comment>
<feature type="domain" description="Alpha-L-rhamnosidase C-terminal" evidence="7">
    <location>
        <begin position="679"/>
        <end position="732"/>
    </location>
</feature>
<dbReference type="AlphaFoldDB" id="A0A9D1T0N4"/>
<dbReference type="Pfam" id="PF17389">
    <property type="entry name" value="Bac_rhamnosid6H"/>
    <property type="match status" value="1"/>
</dbReference>
<evidence type="ECO:0000256" key="2">
    <source>
        <dbReference type="ARBA" id="ARBA00012652"/>
    </source>
</evidence>
<feature type="domain" description="Alpha-L-rhamnosidase six-hairpin glycosidase" evidence="6">
    <location>
        <begin position="328"/>
        <end position="664"/>
    </location>
</feature>
<dbReference type="EC" id="3.2.1.40" evidence="2"/>
<evidence type="ECO:0000259" key="5">
    <source>
        <dbReference type="Pfam" id="PF08531"/>
    </source>
</evidence>
<evidence type="ECO:0000259" key="4">
    <source>
        <dbReference type="Pfam" id="PF05592"/>
    </source>
</evidence>
<evidence type="ECO:0000313" key="9">
    <source>
        <dbReference type="Proteomes" id="UP000886743"/>
    </source>
</evidence>
<gene>
    <name evidence="8" type="ORF">IAC74_04820</name>
</gene>